<organism evidence="2 3">
    <name type="scientific">Candidatus Synechococcus calcipolaris G9</name>
    <dbReference type="NCBI Taxonomy" id="1497997"/>
    <lineage>
        <taxon>Bacteria</taxon>
        <taxon>Bacillati</taxon>
        <taxon>Cyanobacteriota</taxon>
        <taxon>Cyanophyceae</taxon>
        <taxon>Synechococcales</taxon>
        <taxon>Synechococcaceae</taxon>
        <taxon>Synechococcus</taxon>
    </lineage>
</organism>
<name>A0ABT6F1W0_9SYNE</name>
<dbReference type="Proteomes" id="UP001154265">
    <property type="component" value="Unassembled WGS sequence"/>
</dbReference>
<dbReference type="Pfam" id="PF26132">
    <property type="entry name" value="UPF0367"/>
    <property type="match status" value="1"/>
</dbReference>
<reference evidence="2" key="1">
    <citation type="journal article" date="2022" name="Genome Biol. Evol.">
        <title>A New Gene Family Diagnostic for Intracellular Biomineralization of Amorphous Ca Carbonates by Cyanobacteria.</title>
        <authorList>
            <person name="Benzerara K."/>
            <person name="Duprat E."/>
            <person name="Bitard-Feildel T."/>
            <person name="Caumes G."/>
            <person name="Cassier-Chauvat C."/>
            <person name="Chauvat F."/>
            <person name="Dezi M."/>
            <person name="Diop S.I."/>
            <person name="Gaschignard G."/>
            <person name="Gorgen S."/>
            <person name="Gugger M."/>
            <person name="Lopez-Garcia P."/>
            <person name="Millet M."/>
            <person name="Skouri-Panet F."/>
            <person name="Moreira D."/>
            <person name="Callebaut I."/>
        </authorList>
    </citation>
    <scope>NUCLEOTIDE SEQUENCE</scope>
    <source>
        <strain evidence="2">G9</strain>
    </source>
</reference>
<dbReference type="InterPro" id="IPR020885">
    <property type="entry name" value="UPF0367"/>
</dbReference>
<dbReference type="EMBL" id="JAKKUT010000005">
    <property type="protein sequence ID" value="MDG2991768.1"/>
    <property type="molecule type" value="Genomic_DNA"/>
</dbReference>
<evidence type="ECO:0000313" key="2">
    <source>
        <dbReference type="EMBL" id="MDG2991768.1"/>
    </source>
</evidence>
<dbReference type="HAMAP" id="MF_01360">
    <property type="entry name" value="UPF0367"/>
    <property type="match status" value="1"/>
</dbReference>
<keyword evidence="3" id="KW-1185">Reference proteome</keyword>
<accession>A0ABT6F1W0</accession>
<dbReference type="NCBIfam" id="NF010236">
    <property type="entry name" value="PRK13683.1"/>
    <property type="match status" value="1"/>
</dbReference>
<gene>
    <name evidence="2" type="ORF">L3556_12630</name>
</gene>
<comment type="similarity">
    <text evidence="1">Belongs to the UPF0367 family.</text>
</comment>
<reference evidence="2" key="2">
    <citation type="submission" date="2022-01" db="EMBL/GenBank/DDBJ databases">
        <authorList>
            <person name="Zivanovic Y."/>
            <person name="Moreira D."/>
            <person name="Lopez-Garcia P."/>
        </authorList>
    </citation>
    <scope>NUCLEOTIDE SEQUENCE</scope>
    <source>
        <strain evidence="2">G9</strain>
    </source>
</reference>
<protein>
    <recommendedName>
        <fullName evidence="1">UPF0367 protein L3556_12630</fullName>
    </recommendedName>
</protein>
<sequence>MFTIDIVLKNVPLPLGVDRKEAEAAQALYQQLMDAMKAGSPQVMELTCDRQTDKKVAISTKEIIAVQLTDKDAGDTVTSRGGFFAQLVQQTSS</sequence>
<evidence type="ECO:0000313" key="3">
    <source>
        <dbReference type="Proteomes" id="UP001154265"/>
    </source>
</evidence>
<evidence type="ECO:0000256" key="1">
    <source>
        <dbReference type="HAMAP-Rule" id="MF_01360"/>
    </source>
</evidence>
<proteinExistence type="inferred from homology"/>
<comment type="caution">
    <text evidence="2">The sequence shown here is derived from an EMBL/GenBank/DDBJ whole genome shotgun (WGS) entry which is preliminary data.</text>
</comment>
<dbReference type="RefSeq" id="WP_277867697.1">
    <property type="nucleotide sequence ID" value="NZ_JAKKUT010000005.1"/>
</dbReference>